<keyword evidence="12" id="KW-0460">Magnesium</keyword>
<dbReference type="Gene3D" id="3.30.1490.20">
    <property type="entry name" value="ATP-grasp fold, A domain"/>
    <property type="match status" value="1"/>
</dbReference>
<protein>
    <recommendedName>
        <fullName evidence="10">D-alanine--D-alanine ligase</fullName>
        <ecNumber evidence="10">6.3.2.4</ecNumber>
    </recommendedName>
    <alternativeName>
        <fullName evidence="10">D-Ala-D-Ala ligase</fullName>
    </alternativeName>
    <alternativeName>
        <fullName evidence="10">D-alanylalanine synthetase</fullName>
    </alternativeName>
</protein>
<evidence type="ECO:0000256" key="9">
    <source>
        <dbReference type="ARBA" id="ARBA00023316"/>
    </source>
</evidence>
<feature type="binding site" evidence="12">
    <location>
        <position position="309"/>
    </location>
    <ligand>
        <name>Mg(2+)</name>
        <dbReference type="ChEBI" id="CHEBI:18420"/>
        <label>2</label>
    </ligand>
</feature>
<dbReference type="EC" id="6.3.2.4" evidence="10"/>
<dbReference type="EMBL" id="DWZJ01000044">
    <property type="protein sequence ID" value="HJB13119.1"/>
    <property type="molecule type" value="Genomic_DNA"/>
</dbReference>
<dbReference type="GO" id="GO:0008716">
    <property type="term" value="F:D-alanine-D-alanine ligase activity"/>
    <property type="evidence" value="ECO:0007669"/>
    <property type="project" value="UniProtKB-UniRule"/>
</dbReference>
<proteinExistence type="inferred from homology"/>
<dbReference type="InterPro" id="IPR005905">
    <property type="entry name" value="D_ala_D_ala"/>
</dbReference>
<comment type="catalytic activity">
    <reaction evidence="10">
        <text>2 D-alanine + ATP = D-alanyl-D-alanine + ADP + phosphate + H(+)</text>
        <dbReference type="Rhea" id="RHEA:11224"/>
        <dbReference type="ChEBI" id="CHEBI:15378"/>
        <dbReference type="ChEBI" id="CHEBI:30616"/>
        <dbReference type="ChEBI" id="CHEBI:43474"/>
        <dbReference type="ChEBI" id="CHEBI:57416"/>
        <dbReference type="ChEBI" id="CHEBI:57822"/>
        <dbReference type="ChEBI" id="CHEBI:456216"/>
        <dbReference type="EC" id="6.3.2.4"/>
    </reaction>
</comment>
<dbReference type="InterPro" id="IPR011095">
    <property type="entry name" value="Dala_Dala_lig_C"/>
</dbReference>
<dbReference type="PIRSF" id="PIRSF039102">
    <property type="entry name" value="Ddl/VanB"/>
    <property type="match status" value="1"/>
</dbReference>
<feature type="binding site" evidence="12">
    <location>
        <position position="296"/>
    </location>
    <ligand>
        <name>Mg(2+)</name>
        <dbReference type="ChEBI" id="CHEBI:18420"/>
        <label>1</label>
    </ligand>
</feature>
<sequence length="351" mass="37796">MKIVVLAGGISTERAVSLVTGTGVCRALRKNGHRAILVDLFLGLEEVPADLETLFDAPDGLCPDARIEVTAPDLEAVKRSRKDRSSSHIGPHVLDICQRADLVFLGLHGMDGEDGRIQAALDLLGVPYTGAGHLASAIAMDKAVSKQILDACGIPTPRWRLLSYGPEEAEELSRTLPMPCVIKTIGGGSSLGVYLPEDRTALKAALEEVLRYGAKVLAEERIYGRELTVAVLGDRWLPAVETVPAGKEFDYVAKYQIGAATETCPAQVPPEVMTAAGELALRVHRALGLEVYSRTDMILDQDGKLWVLEANSLPGMTPNSFVPKEAAAVGMSYEELCEEIVRLSCQVKRRG</sequence>
<dbReference type="InterPro" id="IPR016185">
    <property type="entry name" value="PreATP-grasp_dom_sf"/>
</dbReference>
<evidence type="ECO:0000259" key="14">
    <source>
        <dbReference type="PROSITE" id="PS50975"/>
    </source>
</evidence>
<keyword evidence="12" id="KW-0464">Manganese</keyword>
<dbReference type="InterPro" id="IPR011761">
    <property type="entry name" value="ATP-grasp"/>
</dbReference>
<comment type="pathway">
    <text evidence="10">Cell wall biogenesis; peptidoglycan biosynthesis.</text>
</comment>
<dbReference type="PROSITE" id="PS00843">
    <property type="entry name" value="DALA_DALA_LIGASE_1"/>
    <property type="match status" value="1"/>
</dbReference>
<keyword evidence="12" id="KW-0479">Metal-binding</keyword>
<keyword evidence="6 13" id="KW-0067">ATP-binding</keyword>
<evidence type="ECO:0000256" key="11">
    <source>
        <dbReference type="PIRSR" id="PIRSR039102-1"/>
    </source>
</evidence>
<dbReference type="GO" id="GO:0005524">
    <property type="term" value="F:ATP binding"/>
    <property type="evidence" value="ECO:0007669"/>
    <property type="project" value="UniProtKB-UniRule"/>
</dbReference>
<accession>A0A9D2LI86</accession>
<reference evidence="15" key="1">
    <citation type="journal article" date="2021" name="PeerJ">
        <title>Extensive microbial diversity within the chicken gut microbiome revealed by metagenomics and culture.</title>
        <authorList>
            <person name="Gilroy R."/>
            <person name="Ravi A."/>
            <person name="Getino M."/>
            <person name="Pursley I."/>
            <person name="Horton D.L."/>
            <person name="Alikhan N.F."/>
            <person name="Baker D."/>
            <person name="Gharbi K."/>
            <person name="Hall N."/>
            <person name="Watson M."/>
            <person name="Adriaenssens E.M."/>
            <person name="Foster-Nyarko E."/>
            <person name="Jarju S."/>
            <person name="Secka A."/>
            <person name="Antonio M."/>
            <person name="Oren A."/>
            <person name="Chaudhuri R.R."/>
            <person name="La Ragione R."/>
            <person name="Hildebrand F."/>
            <person name="Pallen M.J."/>
        </authorList>
    </citation>
    <scope>NUCLEOTIDE SEQUENCE</scope>
    <source>
        <strain evidence="15">ChiBcec18-1249</strain>
    </source>
</reference>
<dbReference type="InterPro" id="IPR000291">
    <property type="entry name" value="D-Ala_lig_Van_CS"/>
</dbReference>
<dbReference type="NCBIfam" id="TIGR01205">
    <property type="entry name" value="D_ala_D_alaTIGR"/>
    <property type="match status" value="1"/>
</dbReference>
<comment type="cofactor">
    <cofactor evidence="12">
        <name>Mg(2+)</name>
        <dbReference type="ChEBI" id="CHEBI:18420"/>
    </cofactor>
    <cofactor evidence="12">
        <name>Mn(2+)</name>
        <dbReference type="ChEBI" id="CHEBI:29035"/>
    </cofactor>
    <text evidence="12">Binds 2 magnesium or manganese ions per subunit.</text>
</comment>
<feature type="domain" description="ATP-grasp" evidence="14">
    <location>
        <begin position="146"/>
        <end position="342"/>
    </location>
</feature>
<evidence type="ECO:0000256" key="1">
    <source>
        <dbReference type="ARBA" id="ARBA00004496"/>
    </source>
</evidence>
<dbReference type="Pfam" id="PF01820">
    <property type="entry name" value="Dala_Dala_lig_N"/>
    <property type="match status" value="1"/>
</dbReference>
<dbReference type="SMART" id="SM01209">
    <property type="entry name" value="GARS_A"/>
    <property type="match status" value="1"/>
</dbReference>
<keyword evidence="9 10" id="KW-0961">Cell wall biogenesis/degradation</keyword>
<dbReference type="InterPro" id="IPR011127">
    <property type="entry name" value="Dala_Dala_lig_N"/>
</dbReference>
<dbReference type="Gene3D" id="3.30.470.20">
    <property type="entry name" value="ATP-grasp fold, B domain"/>
    <property type="match status" value="1"/>
</dbReference>
<dbReference type="PANTHER" id="PTHR23132">
    <property type="entry name" value="D-ALANINE--D-ALANINE LIGASE"/>
    <property type="match status" value="1"/>
</dbReference>
<evidence type="ECO:0000256" key="6">
    <source>
        <dbReference type="ARBA" id="ARBA00022840"/>
    </source>
</evidence>
<evidence type="ECO:0000256" key="7">
    <source>
        <dbReference type="ARBA" id="ARBA00022960"/>
    </source>
</evidence>
<dbReference type="GO" id="GO:0008360">
    <property type="term" value="P:regulation of cell shape"/>
    <property type="evidence" value="ECO:0007669"/>
    <property type="project" value="UniProtKB-KW"/>
</dbReference>
<evidence type="ECO:0000313" key="15">
    <source>
        <dbReference type="EMBL" id="HJB13119.1"/>
    </source>
</evidence>
<dbReference type="InterPro" id="IPR013815">
    <property type="entry name" value="ATP_grasp_subdomain_1"/>
</dbReference>
<feature type="active site" evidence="11">
    <location>
        <position position="13"/>
    </location>
</feature>
<feature type="active site" evidence="11">
    <location>
        <position position="189"/>
    </location>
</feature>
<comment type="function">
    <text evidence="10">Cell wall formation.</text>
</comment>
<dbReference type="AlphaFoldDB" id="A0A9D2LI86"/>
<reference evidence="15" key="2">
    <citation type="submission" date="2021-04" db="EMBL/GenBank/DDBJ databases">
        <authorList>
            <person name="Gilroy R."/>
        </authorList>
    </citation>
    <scope>NUCLEOTIDE SEQUENCE</scope>
    <source>
        <strain evidence="15">ChiBcec18-1249</strain>
    </source>
</reference>
<dbReference type="PROSITE" id="PS50975">
    <property type="entry name" value="ATP_GRASP"/>
    <property type="match status" value="1"/>
</dbReference>
<evidence type="ECO:0000313" key="16">
    <source>
        <dbReference type="Proteomes" id="UP000823824"/>
    </source>
</evidence>
<keyword evidence="5 13" id="KW-0547">Nucleotide-binding</keyword>
<feature type="binding site" evidence="12">
    <location>
        <position position="309"/>
    </location>
    <ligand>
        <name>Mg(2+)</name>
        <dbReference type="ChEBI" id="CHEBI:18420"/>
        <label>1</label>
    </ligand>
</feature>
<comment type="subcellular location">
    <subcellularLocation>
        <location evidence="1 10">Cytoplasm</location>
    </subcellularLocation>
</comment>
<name>A0A9D2LI86_9FIRM</name>
<evidence type="ECO:0000256" key="10">
    <source>
        <dbReference type="HAMAP-Rule" id="MF_00047"/>
    </source>
</evidence>
<dbReference type="SUPFAM" id="SSF56059">
    <property type="entry name" value="Glutathione synthetase ATP-binding domain-like"/>
    <property type="match status" value="1"/>
</dbReference>
<comment type="similarity">
    <text evidence="2 10">Belongs to the D-alanine--D-alanine ligase family.</text>
</comment>
<dbReference type="Gene3D" id="3.40.50.20">
    <property type="match status" value="1"/>
</dbReference>
<evidence type="ECO:0000256" key="2">
    <source>
        <dbReference type="ARBA" id="ARBA00010871"/>
    </source>
</evidence>
<feature type="active site" evidence="11">
    <location>
        <position position="320"/>
    </location>
</feature>
<evidence type="ECO:0000256" key="8">
    <source>
        <dbReference type="ARBA" id="ARBA00022984"/>
    </source>
</evidence>
<dbReference type="Proteomes" id="UP000823824">
    <property type="component" value="Unassembled WGS sequence"/>
</dbReference>
<keyword evidence="7 10" id="KW-0133">Cell shape</keyword>
<evidence type="ECO:0000256" key="13">
    <source>
        <dbReference type="PROSITE-ProRule" id="PRU00409"/>
    </source>
</evidence>
<evidence type="ECO:0000256" key="5">
    <source>
        <dbReference type="ARBA" id="ARBA00022741"/>
    </source>
</evidence>
<dbReference type="PROSITE" id="PS00844">
    <property type="entry name" value="DALA_DALA_LIGASE_2"/>
    <property type="match status" value="1"/>
</dbReference>
<evidence type="ECO:0000256" key="4">
    <source>
        <dbReference type="ARBA" id="ARBA00022598"/>
    </source>
</evidence>
<dbReference type="Pfam" id="PF07478">
    <property type="entry name" value="Dala_Dala_lig_C"/>
    <property type="match status" value="1"/>
</dbReference>
<dbReference type="SUPFAM" id="SSF52440">
    <property type="entry name" value="PreATP-grasp domain"/>
    <property type="match status" value="1"/>
</dbReference>
<dbReference type="GO" id="GO:0009252">
    <property type="term" value="P:peptidoglycan biosynthetic process"/>
    <property type="evidence" value="ECO:0007669"/>
    <property type="project" value="UniProtKB-UniRule"/>
</dbReference>
<evidence type="ECO:0000256" key="12">
    <source>
        <dbReference type="PIRSR" id="PIRSR039102-3"/>
    </source>
</evidence>
<dbReference type="HAMAP" id="MF_00047">
    <property type="entry name" value="Dala_Dala_lig"/>
    <property type="match status" value="1"/>
</dbReference>
<gene>
    <name evidence="10" type="primary">ddl</name>
    <name evidence="15" type="ORF">H9787_05350</name>
</gene>
<dbReference type="GO" id="GO:0046872">
    <property type="term" value="F:metal ion binding"/>
    <property type="evidence" value="ECO:0007669"/>
    <property type="project" value="UniProtKB-KW"/>
</dbReference>
<evidence type="ECO:0000256" key="3">
    <source>
        <dbReference type="ARBA" id="ARBA00022490"/>
    </source>
</evidence>
<keyword evidence="4 10" id="KW-0436">Ligase</keyword>
<keyword evidence="8 10" id="KW-0573">Peptidoglycan synthesis</keyword>
<dbReference type="GO" id="GO:0071555">
    <property type="term" value="P:cell wall organization"/>
    <property type="evidence" value="ECO:0007669"/>
    <property type="project" value="UniProtKB-KW"/>
</dbReference>
<dbReference type="PANTHER" id="PTHR23132:SF23">
    <property type="entry name" value="D-ALANINE--D-ALANINE LIGASE B"/>
    <property type="match status" value="1"/>
</dbReference>
<keyword evidence="3 10" id="KW-0963">Cytoplasm</keyword>
<dbReference type="NCBIfam" id="NF002378">
    <property type="entry name" value="PRK01372.1"/>
    <property type="match status" value="1"/>
</dbReference>
<comment type="caution">
    <text evidence="15">The sequence shown here is derived from an EMBL/GenBank/DDBJ whole genome shotgun (WGS) entry which is preliminary data.</text>
</comment>
<organism evidence="15 16">
    <name type="scientific">Candidatus Oscillibacter excrementigallinarum</name>
    <dbReference type="NCBI Taxonomy" id="2838716"/>
    <lineage>
        <taxon>Bacteria</taxon>
        <taxon>Bacillati</taxon>
        <taxon>Bacillota</taxon>
        <taxon>Clostridia</taxon>
        <taxon>Eubacteriales</taxon>
        <taxon>Oscillospiraceae</taxon>
        <taxon>Oscillibacter</taxon>
    </lineage>
</organism>
<dbReference type="GO" id="GO:0005737">
    <property type="term" value="C:cytoplasm"/>
    <property type="evidence" value="ECO:0007669"/>
    <property type="project" value="UniProtKB-SubCell"/>
</dbReference>
<feature type="binding site" evidence="12">
    <location>
        <position position="311"/>
    </location>
    <ligand>
        <name>Mg(2+)</name>
        <dbReference type="ChEBI" id="CHEBI:18420"/>
        <label>2</label>
    </ligand>
</feature>